<dbReference type="NCBIfam" id="TIGR03765">
    <property type="entry name" value="ICE_PFL_4695"/>
    <property type="match status" value="1"/>
</dbReference>
<evidence type="ECO:0000313" key="4">
    <source>
        <dbReference type="Proteomes" id="UP000614123"/>
    </source>
</evidence>
<dbReference type="AlphaFoldDB" id="A0A7Y1A896"/>
<dbReference type="InterPro" id="IPR021300">
    <property type="entry name" value="Integr_conj_element_PFL4695"/>
</dbReference>
<protein>
    <submittedName>
        <fullName evidence="2">Integrating conjugative element protein</fullName>
    </submittedName>
</protein>
<dbReference type="Proteomes" id="UP000614123">
    <property type="component" value="Unassembled WGS sequence"/>
</dbReference>
<reference evidence="2 3" key="1">
    <citation type="journal article" date="2020" name="Front. Microbiol.">
        <title>Genetic Organization of the aprX-lipA2 Operon Affects the Proteolytic Potential of Pseudomonas Species in Milk.</title>
        <authorList>
            <person name="Maier C."/>
            <person name="Huptas C."/>
            <person name="von Neubeck M."/>
            <person name="Scherer S."/>
            <person name="Wenning M."/>
            <person name="Lucking G."/>
        </authorList>
    </citation>
    <scope>NUCLEOTIDE SEQUENCE [LARGE SCALE GENOMIC DNA]</scope>
    <source>
        <strain evidence="2 3">DSM 16272</strain>
    </source>
</reference>
<name>A0A7Y1A896_PSEVE</name>
<dbReference type="EMBL" id="JAAQWG010000033">
    <property type="protein sequence ID" value="NMY11027.1"/>
    <property type="molecule type" value="Genomic_DNA"/>
</dbReference>
<sequence>MKQIPLTSCLILILTPFALAELTVVEGLPGDFAQTDLRVFDAQMNGGTPNGLFRAEVSLLSDEAWMLPISSSRLSPGKITPRTLDMPGLPPFFLVGDDPKSLAWLQERGTVLRELGTVGLAVEVADLKALARIRAAAPGITILPLNGNSIATRLQIKHYPVLVTATSLEQ</sequence>
<accession>A0A7Y1A896</accession>
<comment type="caution">
    <text evidence="2">The sequence shown here is derived from an EMBL/GenBank/DDBJ whole genome shotgun (WGS) entry which is preliminary data.</text>
</comment>
<reference evidence="1 4" key="2">
    <citation type="submission" date="2020-12" db="EMBL/GenBank/DDBJ databases">
        <title>Comparative genomic insights into the epidemiology and virulence of plant pathogenic Pseudomonads from Turkey.</title>
        <authorList>
            <person name="Dillon M."/>
            <person name="Ruiz-Bedoya T."/>
            <person name="Bendalovic-Torma C."/>
            <person name="Guttman K.M."/>
            <person name="Kwak H."/>
            <person name="Middleton M.A."/>
            <person name="Wang P.W."/>
            <person name="Horuz S."/>
            <person name="Aysan Y."/>
            <person name="Guttman D.S."/>
        </authorList>
    </citation>
    <scope>NUCLEOTIDE SEQUENCE [LARGE SCALE GENOMIC DNA]</scope>
    <source>
        <strain evidence="1 4">S4_EA_3a</strain>
    </source>
</reference>
<evidence type="ECO:0000313" key="2">
    <source>
        <dbReference type="EMBL" id="NMY11027.1"/>
    </source>
</evidence>
<evidence type="ECO:0000313" key="3">
    <source>
        <dbReference type="Proteomes" id="UP000537729"/>
    </source>
</evidence>
<gene>
    <name evidence="2" type="ORF">HBO38_21630</name>
    <name evidence="1" type="ORF">YA0849_26955</name>
</gene>
<evidence type="ECO:0000313" key="1">
    <source>
        <dbReference type="EMBL" id="MBI6652626.1"/>
    </source>
</evidence>
<dbReference type="EMBL" id="JAEILD010000166">
    <property type="protein sequence ID" value="MBI6652626.1"/>
    <property type="molecule type" value="Genomic_DNA"/>
</dbReference>
<organism evidence="2 3">
    <name type="scientific">Pseudomonas veronii</name>
    <dbReference type="NCBI Taxonomy" id="76761"/>
    <lineage>
        <taxon>Bacteria</taxon>
        <taxon>Pseudomonadati</taxon>
        <taxon>Pseudomonadota</taxon>
        <taxon>Gammaproteobacteria</taxon>
        <taxon>Pseudomonadales</taxon>
        <taxon>Pseudomonadaceae</taxon>
        <taxon>Pseudomonas</taxon>
    </lineage>
</organism>
<dbReference type="Pfam" id="PF11072">
    <property type="entry name" value="DUF2859"/>
    <property type="match status" value="1"/>
</dbReference>
<dbReference type="Proteomes" id="UP000537729">
    <property type="component" value="Unassembled WGS sequence"/>
</dbReference>
<proteinExistence type="predicted"/>
<keyword evidence="4" id="KW-1185">Reference proteome</keyword>
<dbReference type="RefSeq" id="WP_041475991.1">
    <property type="nucleotide sequence ID" value="NZ_JAAQWG010000033.1"/>
</dbReference>